<evidence type="ECO:0000259" key="3">
    <source>
        <dbReference type="PROSITE" id="PS50943"/>
    </source>
</evidence>
<gene>
    <name evidence="4" type="ORF">H9736_06015</name>
</gene>
<dbReference type="SUPFAM" id="SSF47413">
    <property type="entry name" value="lambda repressor-like DNA-binding domains"/>
    <property type="match status" value="1"/>
</dbReference>
<feature type="transmembrane region" description="Helical" evidence="2">
    <location>
        <begin position="161"/>
        <end position="181"/>
    </location>
</feature>
<dbReference type="AlphaFoldDB" id="A0A9D2B859"/>
<feature type="transmembrane region" description="Helical" evidence="2">
    <location>
        <begin position="77"/>
        <end position="100"/>
    </location>
</feature>
<name>A0A9D2B859_9FIRM</name>
<reference evidence="4" key="2">
    <citation type="submission" date="2021-04" db="EMBL/GenBank/DDBJ databases">
        <authorList>
            <person name="Gilroy R."/>
        </authorList>
    </citation>
    <scope>NUCLEOTIDE SEQUENCE</scope>
    <source>
        <strain evidence="4">CHK188-5543</strain>
    </source>
</reference>
<keyword evidence="1" id="KW-0238">DNA-binding</keyword>
<comment type="caution">
    <text evidence="4">The sequence shown here is derived from an EMBL/GenBank/DDBJ whole genome shotgun (WGS) entry which is preliminary data.</text>
</comment>
<dbReference type="Proteomes" id="UP000886800">
    <property type="component" value="Unassembled WGS sequence"/>
</dbReference>
<reference evidence="4" key="1">
    <citation type="journal article" date="2021" name="PeerJ">
        <title>Extensive microbial diversity within the chicken gut microbiome revealed by metagenomics and culture.</title>
        <authorList>
            <person name="Gilroy R."/>
            <person name="Ravi A."/>
            <person name="Getino M."/>
            <person name="Pursley I."/>
            <person name="Horton D.L."/>
            <person name="Alikhan N.F."/>
            <person name="Baker D."/>
            <person name="Gharbi K."/>
            <person name="Hall N."/>
            <person name="Watson M."/>
            <person name="Adriaenssens E.M."/>
            <person name="Foster-Nyarko E."/>
            <person name="Jarju S."/>
            <person name="Secka A."/>
            <person name="Antonio M."/>
            <person name="Oren A."/>
            <person name="Chaudhuri R.R."/>
            <person name="La Ragione R."/>
            <person name="Hildebrand F."/>
            <person name="Pallen M.J."/>
        </authorList>
    </citation>
    <scope>NUCLEOTIDE SEQUENCE</scope>
    <source>
        <strain evidence="4">CHK188-5543</strain>
    </source>
</reference>
<dbReference type="GO" id="GO:0003677">
    <property type="term" value="F:DNA binding"/>
    <property type="evidence" value="ECO:0007669"/>
    <property type="project" value="UniProtKB-KW"/>
</dbReference>
<accession>A0A9D2B859</accession>
<dbReference type="SMART" id="SM00530">
    <property type="entry name" value="HTH_XRE"/>
    <property type="match status" value="1"/>
</dbReference>
<dbReference type="InterPro" id="IPR001387">
    <property type="entry name" value="Cro/C1-type_HTH"/>
</dbReference>
<organism evidence="4 5">
    <name type="scientific">Candidatus Anaerotruncus excrementipullorum</name>
    <dbReference type="NCBI Taxonomy" id="2838465"/>
    <lineage>
        <taxon>Bacteria</taxon>
        <taxon>Bacillati</taxon>
        <taxon>Bacillota</taxon>
        <taxon>Clostridia</taxon>
        <taxon>Eubacteriales</taxon>
        <taxon>Oscillospiraceae</taxon>
        <taxon>Anaerotruncus</taxon>
    </lineage>
</organism>
<evidence type="ECO:0000256" key="2">
    <source>
        <dbReference type="SAM" id="Phobius"/>
    </source>
</evidence>
<dbReference type="Gene3D" id="1.10.260.40">
    <property type="entry name" value="lambda repressor-like DNA-binding domains"/>
    <property type="match status" value="1"/>
</dbReference>
<dbReference type="PROSITE" id="PS50943">
    <property type="entry name" value="HTH_CROC1"/>
    <property type="match status" value="1"/>
</dbReference>
<evidence type="ECO:0000256" key="1">
    <source>
        <dbReference type="ARBA" id="ARBA00023125"/>
    </source>
</evidence>
<dbReference type="PANTHER" id="PTHR46558:SF11">
    <property type="entry name" value="HTH-TYPE TRANSCRIPTIONAL REGULATOR XRE"/>
    <property type="match status" value="1"/>
</dbReference>
<evidence type="ECO:0000313" key="4">
    <source>
        <dbReference type="EMBL" id="HIX65789.1"/>
    </source>
</evidence>
<dbReference type="EMBL" id="DXES01000128">
    <property type="protein sequence ID" value="HIX65789.1"/>
    <property type="molecule type" value="Genomic_DNA"/>
</dbReference>
<dbReference type="PANTHER" id="PTHR46558">
    <property type="entry name" value="TRACRIPTIONAL REGULATORY PROTEIN-RELATED-RELATED"/>
    <property type="match status" value="1"/>
</dbReference>
<keyword evidence="2" id="KW-0472">Membrane</keyword>
<dbReference type="InterPro" id="IPR010982">
    <property type="entry name" value="Lambda_DNA-bd_dom_sf"/>
</dbReference>
<keyword evidence="2" id="KW-1133">Transmembrane helix</keyword>
<feature type="transmembrane region" description="Helical" evidence="2">
    <location>
        <begin position="193"/>
        <end position="214"/>
    </location>
</feature>
<feature type="transmembrane region" description="Helical" evidence="2">
    <location>
        <begin position="128"/>
        <end position="149"/>
    </location>
</feature>
<dbReference type="Pfam" id="PF01381">
    <property type="entry name" value="HTH_3"/>
    <property type="match status" value="1"/>
</dbReference>
<proteinExistence type="predicted"/>
<protein>
    <submittedName>
        <fullName evidence="4">Helix-turn-helix transcriptional regulator</fullName>
    </submittedName>
</protein>
<feature type="domain" description="HTH cro/C1-type" evidence="3">
    <location>
        <begin position="7"/>
        <end position="61"/>
    </location>
</feature>
<dbReference type="CDD" id="cd00093">
    <property type="entry name" value="HTH_XRE"/>
    <property type="match status" value="1"/>
</dbReference>
<evidence type="ECO:0000313" key="5">
    <source>
        <dbReference type="Proteomes" id="UP000886800"/>
    </source>
</evidence>
<keyword evidence="2" id="KW-0812">Transmembrane</keyword>
<sequence length="222" mass="24640">MDIHQNLKTLRQASGLTQQQAADRVGLTRQAISNYERGRTRPDVELLARLAEVYGADLPAVLYGCSREQRLLRALKMAVTVLLAGIFLLTLAHSGLMLLLNRCLPPLLVAGAPQLLETRFTLLDFWELWAELTGVFSQVCCLVAAVCLYRFKRPPSPAWGAALFLAASAGTAICALLPALWDTVYTLPDYLSISVRTLLPVLVLLCFWCGLALWRKFLRKRG</sequence>